<reference evidence="9" key="1">
    <citation type="submission" date="2021-05" db="EMBL/GenBank/DDBJ databases">
        <title>Energy efficiency and biological interactions define the core microbiome of deep oligotrophic groundwater.</title>
        <authorList>
            <person name="Mehrshad M."/>
            <person name="Lopez-Fernandez M."/>
            <person name="Bell E."/>
            <person name="Bernier-Latmani R."/>
            <person name="Bertilsson S."/>
            <person name="Dopson M."/>
        </authorList>
    </citation>
    <scope>NUCLEOTIDE SEQUENCE</scope>
    <source>
        <strain evidence="9">Modern_marine.mb.64</strain>
    </source>
</reference>
<evidence type="ECO:0000256" key="6">
    <source>
        <dbReference type="ARBA" id="ARBA00022989"/>
    </source>
</evidence>
<evidence type="ECO:0000256" key="1">
    <source>
        <dbReference type="ARBA" id="ARBA00004651"/>
    </source>
</evidence>
<feature type="transmembrane region" description="Helical" evidence="8">
    <location>
        <begin position="353"/>
        <end position="376"/>
    </location>
</feature>
<evidence type="ECO:0000256" key="2">
    <source>
        <dbReference type="ARBA" id="ARBA00022475"/>
    </source>
</evidence>
<keyword evidence="5 8" id="KW-0812">Transmembrane</keyword>
<feature type="transmembrane region" description="Helical" evidence="8">
    <location>
        <begin position="30"/>
        <end position="52"/>
    </location>
</feature>
<feature type="transmembrane region" description="Helical" evidence="8">
    <location>
        <begin position="102"/>
        <end position="123"/>
    </location>
</feature>
<name>A0A948RWU3_UNCEI</name>
<accession>A0A948RWU3</accession>
<proteinExistence type="predicted"/>
<evidence type="ECO:0000256" key="4">
    <source>
        <dbReference type="ARBA" id="ARBA00022679"/>
    </source>
</evidence>
<evidence type="ECO:0000256" key="7">
    <source>
        <dbReference type="ARBA" id="ARBA00023136"/>
    </source>
</evidence>
<keyword evidence="3" id="KW-0328">Glycosyltransferase</keyword>
<dbReference type="EMBL" id="JAHJDP010000032">
    <property type="protein sequence ID" value="MBU2690492.1"/>
    <property type="molecule type" value="Genomic_DNA"/>
</dbReference>
<dbReference type="InterPro" id="IPR050297">
    <property type="entry name" value="LipidA_mod_glycosyltrf_83"/>
</dbReference>
<feature type="transmembrane region" description="Helical" evidence="8">
    <location>
        <begin position="303"/>
        <end position="322"/>
    </location>
</feature>
<feature type="transmembrane region" description="Helical" evidence="8">
    <location>
        <begin position="329"/>
        <end position="347"/>
    </location>
</feature>
<keyword evidence="7 8" id="KW-0472">Membrane</keyword>
<evidence type="ECO:0000256" key="8">
    <source>
        <dbReference type="SAM" id="Phobius"/>
    </source>
</evidence>
<dbReference type="AlphaFoldDB" id="A0A948RWU3"/>
<comment type="subcellular location">
    <subcellularLocation>
        <location evidence="1">Cell membrane</location>
        <topology evidence="1">Multi-pass membrane protein</topology>
    </subcellularLocation>
</comment>
<dbReference type="GO" id="GO:0009103">
    <property type="term" value="P:lipopolysaccharide biosynthetic process"/>
    <property type="evidence" value="ECO:0007669"/>
    <property type="project" value="UniProtKB-ARBA"/>
</dbReference>
<feature type="transmembrane region" description="Helical" evidence="8">
    <location>
        <begin position="180"/>
        <end position="203"/>
    </location>
</feature>
<keyword evidence="2" id="KW-1003">Cell membrane</keyword>
<keyword evidence="4" id="KW-0808">Transferase</keyword>
<keyword evidence="6 8" id="KW-1133">Transmembrane helix</keyword>
<dbReference type="GO" id="GO:0005886">
    <property type="term" value="C:plasma membrane"/>
    <property type="evidence" value="ECO:0007669"/>
    <property type="project" value="UniProtKB-SubCell"/>
</dbReference>
<feature type="transmembrane region" description="Helical" evidence="8">
    <location>
        <begin position="144"/>
        <end position="165"/>
    </location>
</feature>
<dbReference type="GO" id="GO:0016763">
    <property type="term" value="F:pentosyltransferase activity"/>
    <property type="evidence" value="ECO:0007669"/>
    <property type="project" value="TreeGrafter"/>
</dbReference>
<gene>
    <name evidence="9" type="ORF">KJ970_06150</name>
</gene>
<dbReference type="PANTHER" id="PTHR33908">
    <property type="entry name" value="MANNOSYLTRANSFERASE YKCB-RELATED"/>
    <property type="match status" value="1"/>
</dbReference>
<dbReference type="Proteomes" id="UP000777784">
    <property type="component" value="Unassembled WGS sequence"/>
</dbReference>
<evidence type="ECO:0000256" key="5">
    <source>
        <dbReference type="ARBA" id="ARBA00022692"/>
    </source>
</evidence>
<sequence length="531" mass="60287">MKKRQVPSDPPADAMAGPAMRFFAPVRRHYVWVPMILLGLAALLTLDLRLHINGDNVSYMRLAESIRNGEGIWPASRFPPGFPWLLVPIQSIWGLNLLPQKILVFTAYLVAVFFGTHLTFRFWGPWRGGLAALLGMSLIPVVEYSHYVMSEIPFLAVVMACFWWVDRRDGEAAHSFREGFIAGALAMAAFWIRSAGLVIPAAVLGAYGLQRRRKAAMGAALAIILLILPWIVKTAMGGAGQSYIRQFFLVNPYFPEFGFLGFPDLLDRLLHNGKEYFLLEIPHLVWPAIFRSTYTNVAELSRYLPIPAVGAAWLLILIGLVQGARRLQAWVLASLLTLVLCLLWPPIWGSSRFLVPIAPFLMWAFLNGAWIFFRWILGPRGRWFFRVVVLALLILAGQNLVKLKIQSRTYPPAWDAYFQAARWVRMNMPEGILIIDRKPGLFGFVSERRCEGFPREADSQKMLQNFEERDVDLVVLSRIPYDDIGRFLLPAISRHPNRFELVYSDRGIPEREVFLFHLLSPAETPDSLGIQ</sequence>
<evidence type="ECO:0000313" key="10">
    <source>
        <dbReference type="Proteomes" id="UP000777784"/>
    </source>
</evidence>
<evidence type="ECO:0000313" key="9">
    <source>
        <dbReference type="EMBL" id="MBU2690492.1"/>
    </source>
</evidence>
<organism evidence="9 10">
    <name type="scientific">Eiseniibacteriota bacterium</name>
    <dbReference type="NCBI Taxonomy" id="2212470"/>
    <lineage>
        <taxon>Bacteria</taxon>
        <taxon>Candidatus Eiseniibacteriota</taxon>
    </lineage>
</organism>
<feature type="transmembrane region" description="Helical" evidence="8">
    <location>
        <begin position="215"/>
        <end position="232"/>
    </location>
</feature>
<dbReference type="PANTHER" id="PTHR33908:SF11">
    <property type="entry name" value="MEMBRANE PROTEIN"/>
    <property type="match status" value="1"/>
</dbReference>
<evidence type="ECO:0000256" key="3">
    <source>
        <dbReference type="ARBA" id="ARBA00022676"/>
    </source>
</evidence>
<feature type="transmembrane region" description="Helical" evidence="8">
    <location>
        <begin position="383"/>
        <end position="401"/>
    </location>
</feature>
<comment type="caution">
    <text evidence="9">The sequence shown here is derived from an EMBL/GenBank/DDBJ whole genome shotgun (WGS) entry which is preliminary data.</text>
</comment>
<protein>
    <recommendedName>
        <fullName evidence="11">Glycosyltransferase RgtA/B/C/D-like domain-containing protein</fullName>
    </recommendedName>
</protein>
<evidence type="ECO:0008006" key="11">
    <source>
        <dbReference type="Google" id="ProtNLM"/>
    </source>
</evidence>